<feature type="non-terminal residue" evidence="1">
    <location>
        <position position="60"/>
    </location>
</feature>
<dbReference type="GeneID" id="25916643"/>
<name>A0A0L0F3Z0_9EUKA</name>
<sequence length="60" mass="6606">MAQQVGANLKEQAWATPAAIKKLGADSVTNLRTEYAAITRTMTVYIRNSTTENVLIRPVK</sequence>
<evidence type="ECO:0000313" key="2">
    <source>
        <dbReference type="Proteomes" id="UP000054560"/>
    </source>
</evidence>
<accession>A0A0L0F3Z0</accession>
<gene>
    <name evidence="1" type="ORF">SARC_16139</name>
</gene>
<dbReference type="EMBL" id="KQ249037">
    <property type="protein sequence ID" value="KNC71324.1"/>
    <property type="molecule type" value="Genomic_DNA"/>
</dbReference>
<protein>
    <submittedName>
        <fullName evidence="1">Uncharacterized protein</fullName>
    </submittedName>
</protein>
<evidence type="ECO:0000313" key="1">
    <source>
        <dbReference type="EMBL" id="KNC71324.1"/>
    </source>
</evidence>
<dbReference type="RefSeq" id="XP_014145226.1">
    <property type="nucleotide sequence ID" value="XM_014289751.1"/>
</dbReference>
<reference evidence="1 2" key="1">
    <citation type="submission" date="2011-02" db="EMBL/GenBank/DDBJ databases">
        <title>The Genome Sequence of Sphaeroforma arctica JP610.</title>
        <authorList>
            <consortium name="The Broad Institute Genome Sequencing Platform"/>
            <person name="Russ C."/>
            <person name="Cuomo C."/>
            <person name="Young S.K."/>
            <person name="Zeng Q."/>
            <person name="Gargeya S."/>
            <person name="Alvarado L."/>
            <person name="Berlin A."/>
            <person name="Chapman S.B."/>
            <person name="Chen Z."/>
            <person name="Freedman E."/>
            <person name="Gellesch M."/>
            <person name="Goldberg J."/>
            <person name="Griggs A."/>
            <person name="Gujja S."/>
            <person name="Heilman E."/>
            <person name="Heiman D."/>
            <person name="Howarth C."/>
            <person name="Mehta T."/>
            <person name="Neiman D."/>
            <person name="Pearson M."/>
            <person name="Roberts A."/>
            <person name="Saif S."/>
            <person name="Shea T."/>
            <person name="Shenoy N."/>
            <person name="Sisk P."/>
            <person name="Stolte C."/>
            <person name="Sykes S."/>
            <person name="White J."/>
            <person name="Yandava C."/>
            <person name="Burger G."/>
            <person name="Gray M.W."/>
            <person name="Holland P.W.H."/>
            <person name="King N."/>
            <person name="Lang F.B.F."/>
            <person name="Roger A.J."/>
            <person name="Ruiz-Trillo I."/>
            <person name="Haas B."/>
            <person name="Nusbaum C."/>
            <person name="Birren B."/>
        </authorList>
    </citation>
    <scope>NUCLEOTIDE SEQUENCE [LARGE SCALE GENOMIC DNA]</scope>
    <source>
        <strain evidence="1 2">JP610</strain>
    </source>
</reference>
<proteinExistence type="predicted"/>
<dbReference type="AlphaFoldDB" id="A0A0L0F3Z0"/>
<keyword evidence="2" id="KW-1185">Reference proteome</keyword>
<dbReference type="Proteomes" id="UP000054560">
    <property type="component" value="Unassembled WGS sequence"/>
</dbReference>
<organism evidence="1 2">
    <name type="scientific">Sphaeroforma arctica JP610</name>
    <dbReference type="NCBI Taxonomy" id="667725"/>
    <lineage>
        <taxon>Eukaryota</taxon>
        <taxon>Ichthyosporea</taxon>
        <taxon>Ichthyophonida</taxon>
        <taxon>Sphaeroforma</taxon>
    </lineage>
</organism>